<reference evidence="8" key="1">
    <citation type="submission" date="2016-10" db="EMBL/GenBank/DDBJ databases">
        <authorList>
            <person name="Varghese N."/>
            <person name="Submissions S."/>
        </authorList>
    </citation>
    <scope>NUCLEOTIDE SEQUENCE [LARGE SCALE GENOMIC DNA]</scope>
    <source>
        <strain evidence="8">DSM 19110</strain>
    </source>
</reference>
<name>A0A1H0JTV1_9SPHI</name>
<dbReference type="GO" id="GO:0008237">
    <property type="term" value="F:metallopeptidase activity"/>
    <property type="evidence" value="ECO:0007669"/>
    <property type="project" value="UniProtKB-KW"/>
</dbReference>
<evidence type="ECO:0000256" key="4">
    <source>
        <dbReference type="ARBA" id="ARBA00022833"/>
    </source>
</evidence>
<dbReference type="PANTHER" id="PTHR30471">
    <property type="entry name" value="DNA REPAIR PROTEIN RADC"/>
    <property type="match status" value="1"/>
</dbReference>
<dbReference type="PROSITE" id="PS50249">
    <property type="entry name" value="MPN"/>
    <property type="match status" value="1"/>
</dbReference>
<evidence type="ECO:0000256" key="3">
    <source>
        <dbReference type="ARBA" id="ARBA00022801"/>
    </source>
</evidence>
<keyword evidence="5" id="KW-0482">Metalloprotease</keyword>
<dbReference type="InterPro" id="IPR001405">
    <property type="entry name" value="UPF0758"/>
</dbReference>
<dbReference type="RefSeq" id="WP_074612623.1">
    <property type="nucleotide sequence ID" value="NZ_FNGY01000015.1"/>
</dbReference>
<keyword evidence="1" id="KW-0645">Protease</keyword>
<dbReference type="EMBL" id="FNGY01000015">
    <property type="protein sequence ID" value="SDO47235.1"/>
    <property type="molecule type" value="Genomic_DNA"/>
</dbReference>
<sequence length="151" mass="16493">MKKNLYNVSQIELTYKPKLKASERPVIKCMEDVYGIFMQCWDKGKIDLIEEFKMILLDKGSAVLGVINISSGGMDSVIADHKVIVTAAILGKASGVILAHNHPSARLFPSERDIALTKTIKVAASSLDIAVVDHLIVTQSGYYSFANKGLL</sequence>
<dbReference type="InterPro" id="IPR037518">
    <property type="entry name" value="MPN"/>
</dbReference>
<dbReference type="Pfam" id="PF04002">
    <property type="entry name" value="RadC"/>
    <property type="match status" value="1"/>
</dbReference>
<dbReference type="Gene3D" id="3.40.140.10">
    <property type="entry name" value="Cytidine Deaminase, domain 2"/>
    <property type="match status" value="1"/>
</dbReference>
<dbReference type="InterPro" id="IPR025657">
    <property type="entry name" value="RadC_JAB"/>
</dbReference>
<feature type="domain" description="MPN" evidence="6">
    <location>
        <begin position="26"/>
        <end position="151"/>
    </location>
</feature>
<proteinExistence type="predicted"/>
<dbReference type="CDD" id="cd08071">
    <property type="entry name" value="MPN_DUF2466"/>
    <property type="match status" value="1"/>
</dbReference>
<dbReference type="AlphaFoldDB" id="A0A1H0JTV1"/>
<dbReference type="GO" id="GO:0046872">
    <property type="term" value="F:metal ion binding"/>
    <property type="evidence" value="ECO:0007669"/>
    <property type="project" value="UniProtKB-KW"/>
</dbReference>
<evidence type="ECO:0000256" key="2">
    <source>
        <dbReference type="ARBA" id="ARBA00022723"/>
    </source>
</evidence>
<dbReference type="OrthoDB" id="9804482at2"/>
<evidence type="ECO:0000259" key="6">
    <source>
        <dbReference type="PROSITE" id="PS50249"/>
    </source>
</evidence>
<evidence type="ECO:0000256" key="1">
    <source>
        <dbReference type="ARBA" id="ARBA00022670"/>
    </source>
</evidence>
<keyword evidence="2" id="KW-0479">Metal-binding</keyword>
<dbReference type="PANTHER" id="PTHR30471:SF3">
    <property type="entry name" value="UPF0758 PROTEIN YEES-RELATED"/>
    <property type="match status" value="1"/>
</dbReference>
<keyword evidence="4" id="KW-0862">Zinc</keyword>
<dbReference type="GO" id="GO:0006508">
    <property type="term" value="P:proteolysis"/>
    <property type="evidence" value="ECO:0007669"/>
    <property type="project" value="UniProtKB-KW"/>
</dbReference>
<organism evidence="7 8">
    <name type="scientific">Pedobacter steynii</name>
    <dbReference type="NCBI Taxonomy" id="430522"/>
    <lineage>
        <taxon>Bacteria</taxon>
        <taxon>Pseudomonadati</taxon>
        <taxon>Bacteroidota</taxon>
        <taxon>Sphingobacteriia</taxon>
        <taxon>Sphingobacteriales</taxon>
        <taxon>Sphingobacteriaceae</taxon>
        <taxon>Pedobacter</taxon>
    </lineage>
</organism>
<evidence type="ECO:0000313" key="8">
    <source>
        <dbReference type="Proteomes" id="UP000183200"/>
    </source>
</evidence>
<keyword evidence="3" id="KW-0378">Hydrolase</keyword>
<gene>
    <name evidence="7" type="ORF">SAMN05421820_11578</name>
</gene>
<evidence type="ECO:0000313" key="7">
    <source>
        <dbReference type="EMBL" id="SDO47235.1"/>
    </source>
</evidence>
<evidence type="ECO:0000256" key="5">
    <source>
        <dbReference type="ARBA" id="ARBA00023049"/>
    </source>
</evidence>
<keyword evidence="8" id="KW-1185">Reference proteome</keyword>
<accession>A0A1H0JTV1</accession>
<dbReference type="Proteomes" id="UP000183200">
    <property type="component" value="Unassembled WGS sequence"/>
</dbReference>
<protein>
    <submittedName>
        <fullName evidence="7">DNA repair protein RadC</fullName>
    </submittedName>
</protein>